<name>A0A9N9EWD2_9GLOM</name>
<organism evidence="1 2">
    <name type="scientific">Paraglomus occultum</name>
    <dbReference type="NCBI Taxonomy" id="144539"/>
    <lineage>
        <taxon>Eukaryota</taxon>
        <taxon>Fungi</taxon>
        <taxon>Fungi incertae sedis</taxon>
        <taxon>Mucoromycota</taxon>
        <taxon>Glomeromycotina</taxon>
        <taxon>Glomeromycetes</taxon>
        <taxon>Paraglomerales</taxon>
        <taxon>Paraglomeraceae</taxon>
        <taxon>Paraglomus</taxon>
    </lineage>
</organism>
<evidence type="ECO:0000313" key="1">
    <source>
        <dbReference type="EMBL" id="CAG8496432.1"/>
    </source>
</evidence>
<gene>
    <name evidence="1" type="ORF">POCULU_LOCUS2345</name>
</gene>
<accession>A0A9N9EWD2</accession>
<reference evidence="1" key="1">
    <citation type="submission" date="2021-06" db="EMBL/GenBank/DDBJ databases">
        <authorList>
            <person name="Kallberg Y."/>
            <person name="Tangrot J."/>
            <person name="Rosling A."/>
        </authorList>
    </citation>
    <scope>NUCLEOTIDE SEQUENCE</scope>
    <source>
        <strain evidence="1">IA702</strain>
    </source>
</reference>
<feature type="non-terminal residue" evidence="1">
    <location>
        <position position="1"/>
    </location>
</feature>
<dbReference type="OrthoDB" id="2429066at2759"/>
<protein>
    <submittedName>
        <fullName evidence="1">11270_t:CDS:1</fullName>
    </submittedName>
</protein>
<dbReference type="Gene3D" id="3.40.50.1010">
    <property type="entry name" value="5'-nuclease"/>
    <property type="match status" value="1"/>
</dbReference>
<sequence length="190" mass="22919">MILGNAKKKIRREHWIRNQGYDVTVYDRIANKEKKVDMELGHSILDIVHIKDPGVILLVAEDDGYYPSLRRALDHNWKIEVWFWSSGISGDLKTKSFVYHLDNFYRHFSYAYGQDPVGKNYIIEITDVTKWNDDEVMERFDSLELFGWWFRKERPIIYLYFDNKKNSRKAKNWVESNHPDVRVWEIEKEQ</sequence>
<keyword evidence="2" id="KW-1185">Reference proteome</keyword>
<proteinExistence type="predicted"/>
<dbReference type="Proteomes" id="UP000789572">
    <property type="component" value="Unassembled WGS sequence"/>
</dbReference>
<evidence type="ECO:0000313" key="2">
    <source>
        <dbReference type="Proteomes" id="UP000789572"/>
    </source>
</evidence>
<comment type="caution">
    <text evidence="1">The sequence shown here is derived from an EMBL/GenBank/DDBJ whole genome shotgun (WGS) entry which is preliminary data.</text>
</comment>
<dbReference type="AlphaFoldDB" id="A0A9N9EWD2"/>
<dbReference type="EMBL" id="CAJVPJ010000214">
    <property type="protein sequence ID" value="CAG8496432.1"/>
    <property type="molecule type" value="Genomic_DNA"/>
</dbReference>